<dbReference type="EMBL" id="LIAE01009884">
    <property type="protein sequence ID" value="PAV67720.1"/>
    <property type="molecule type" value="Genomic_DNA"/>
</dbReference>
<accession>A0A2A2K1E9</accession>
<reference evidence="2 3" key="1">
    <citation type="journal article" date="2017" name="Curr. Biol.">
        <title>Genome architecture and evolution of a unichromosomal asexual nematode.</title>
        <authorList>
            <person name="Fradin H."/>
            <person name="Zegar C."/>
            <person name="Gutwein M."/>
            <person name="Lucas J."/>
            <person name="Kovtun M."/>
            <person name="Corcoran D."/>
            <person name="Baugh L.R."/>
            <person name="Kiontke K."/>
            <person name="Gunsalus K."/>
            <person name="Fitch D.H."/>
            <person name="Piano F."/>
        </authorList>
    </citation>
    <scope>NUCLEOTIDE SEQUENCE [LARGE SCALE GENOMIC DNA]</scope>
    <source>
        <strain evidence="2">PF1309</strain>
    </source>
</reference>
<comment type="caution">
    <text evidence="2">The sequence shown here is derived from an EMBL/GenBank/DDBJ whole genome shotgun (WGS) entry which is preliminary data.</text>
</comment>
<evidence type="ECO:0000313" key="3">
    <source>
        <dbReference type="Proteomes" id="UP000218231"/>
    </source>
</evidence>
<proteinExistence type="predicted"/>
<keyword evidence="3" id="KW-1185">Reference proteome</keyword>
<dbReference type="AlphaFoldDB" id="A0A2A2K1E9"/>
<feature type="region of interest" description="Disordered" evidence="1">
    <location>
        <begin position="1"/>
        <end position="33"/>
    </location>
</feature>
<protein>
    <submittedName>
        <fullName evidence="2">Uncharacterized protein</fullName>
    </submittedName>
</protein>
<dbReference type="Proteomes" id="UP000218231">
    <property type="component" value="Unassembled WGS sequence"/>
</dbReference>
<gene>
    <name evidence="2" type="ORF">WR25_04232</name>
</gene>
<sequence length="133" mass="14474">MSASMLQHMCSLDESSSNYQQQRKRRAGMSSGSMLVAQNSTVSNGFATLGGRSPQSGQSSFDSNQDIHQISMNVMRVNGLGTGSMRPLLTTSPKCSQSQTHLVRVPSSRKVQANLSLEEDSLTLHYDRHHSCG</sequence>
<dbReference type="OrthoDB" id="5790186at2759"/>
<organism evidence="2 3">
    <name type="scientific">Diploscapter pachys</name>
    <dbReference type="NCBI Taxonomy" id="2018661"/>
    <lineage>
        <taxon>Eukaryota</taxon>
        <taxon>Metazoa</taxon>
        <taxon>Ecdysozoa</taxon>
        <taxon>Nematoda</taxon>
        <taxon>Chromadorea</taxon>
        <taxon>Rhabditida</taxon>
        <taxon>Rhabditina</taxon>
        <taxon>Rhabditomorpha</taxon>
        <taxon>Rhabditoidea</taxon>
        <taxon>Rhabditidae</taxon>
        <taxon>Diploscapter</taxon>
    </lineage>
</organism>
<name>A0A2A2K1E9_9BILA</name>
<dbReference type="STRING" id="2018661.A0A2A2K1E9"/>
<evidence type="ECO:0000313" key="2">
    <source>
        <dbReference type="EMBL" id="PAV67720.1"/>
    </source>
</evidence>
<evidence type="ECO:0000256" key="1">
    <source>
        <dbReference type="SAM" id="MobiDB-lite"/>
    </source>
</evidence>